<dbReference type="PANTHER" id="PTHR10039">
    <property type="entry name" value="AMELOGENIN"/>
    <property type="match status" value="1"/>
</dbReference>
<feature type="repeat" description="ANK" evidence="2">
    <location>
        <begin position="894"/>
        <end position="926"/>
    </location>
</feature>
<dbReference type="InterPro" id="IPR029498">
    <property type="entry name" value="HeLo_dom"/>
</dbReference>
<dbReference type="InterPro" id="IPR007111">
    <property type="entry name" value="NACHT_NTPase"/>
</dbReference>
<feature type="repeat" description="ANK" evidence="2">
    <location>
        <begin position="861"/>
        <end position="893"/>
    </location>
</feature>
<dbReference type="InterPro" id="IPR002110">
    <property type="entry name" value="Ankyrin_rpt"/>
</dbReference>
<dbReference type="EMBL" id="JAAQPF010000745">
    <property type="protein sequence ID" value="KAF5697316.1"/>
    <property type="molecule type" value="Genomic_DNA"/>
</dbReference>
<dbReference type="Pfam" id="PF22939">
    <property type="entry name" value="WHD_GPIID"/>
    <property type="match status" value="1"/>
</dbReference>
<evidence type="ECO:0000259" key="3">
    <source>
        <dbReference type="PROSITE" id="PS50837"/>
    </source>
</evidence>
<evidence type="ECO:0000313" key="4">
    <source>
        <dbReference type="EMBL" id="KAF5697316.1"/>
    </source>
</evidence>
<dbReference type="Pfam" id="PF24883">
    <property type="entry name" value="NPHP3_N"/>
    <property type="match status" value="2"/>
</dbReference>
<feature type="repeat" description="ANK" evidence="2">
    <location>
        <begin position="762"/>
        <end position="794"/>
    </location>
</feature>
<proteinExistence type="predicted"/>
<dbReference type="PANTHER" id="PTHR10039:SF14">
    <property type="entry name" value="NACHT DOMAIN-CONTAINING PROTEIN"/>
    <property type="match status" value="1"/>
</dbReference>
<keyword evidence="2" id="KW-0040">ANK repeat</keyword>
<feature type="repeat" description="ANK" evidence="2">
    <location>
        <begin position="795"/>
        <end position="827"/>
    </location>
</feature>
<comment type="caution">
    <text evidence="4">The sequence shown here is derived from an EMBL/GenBank/DDBJ whole genome shotgun (WGS) entry which is preliminary data.</text>
</comment>
<dbReference type="PRINTS" id="PR01415">
    <property type="entry name" value="ANKYRIN"/>
</dbReference>
<accession>A0A8H6CY67</accession>
<evidence type="ECO:0000256" key="2">
    <source>
        <dbReference type="PROSITE-ProRule" id="PRU00023"/>
    </source>
</evidence>
<dbReference type="Pfam" id="PF24809">
    <property type="entry name" value="DUF7708"/>
    <property type="match status" value="1"/>
</dbReference>
<dbReference type="SUPFAM" id="SSF48403">
    <property type="entry name" value="Ankyrin repeat"/>
    <property type="match status" value="1"/>
</dbReference>
<keyword evidence="1" id="KW-0677">Repeat</keyword>
<gene>
    <name evidence="4" type="ORF">FGLOB1_12850</name>
</gene>
<evidence type="ECO:0000313" key="5">
    <source>
        <dbReference type="Proteomes" id="UP000532311"/>
    </source>
</evidence>
<feature type="repeat" description="ANK" evidence="2">
    <location>
        <begin position="927"/>
        <end position="959"/>
    </location>
</feature>
<dbReference type="PROSITE" id="PS50088">
    <property type="entry name" value="ANK_REPEAT"/>
    <property type="match status" value="8"/>
</dbReference>
<feature type="domain" description="NACHT" evidence="3">
    <location>
        <begin position="263"/>
        <end position="398"/>
    </location>
</feature>
<dbReference type="InterPro" id="IPR036770">
    <property type="entry name" value="Ankyrin_rpt-contain_sf"/>
</dbReference>
<organism evidence="4 5">
    <name type="scientific">Fusarium globosum</name>
    <dbReference type="NCBI Taxonomy" id="78864"/>
    <lineage>
        <taxon>Eukaryota</taxon>
        <taxon>Fungi</taxon>
        <taxon>Dikarya</taxon>
        <taxon>Ascomycota</taxon>
        <taxon>Pezizomycotina</taxon>
        <taxon>Sordariomycetes</taxon>
        <taxon>Hypocreomycetidae</taxon>
        <taxon>Hypocreales</taxon>
        <taxon>Nectriaceae</taxon>
        <taxon>Fusarium</taxon>
        <taxon>Fusarium fujikuroi species complex</taxon>
    </lineage>
</organism>
<dbReference type="Pfam" id="PF14479">
    <property type="entry name" value="HeLo"/>
    <property type="match status" value="1"/>
</dbReference>
<evidence type="ECO:0000256" key="1">
    <source>
        <dbReference type="ARBA" id="ARBA00022737"/>
    </source>
</evidence>
<keyword evidence="5" id="KW-1185">Reference proteome</keyword>
<feature type="repeat" description="ANK" evidence="2">
    <location>
        <begin position="828"/>
        <end position="860"/>
    </location>
</feature>
<dbReference type="Proteomes" id="UP000532311">
    <property type="component" value="Unassembled WGS sequence"/>
</dbReference>
<reference evidence="4 5" key="1">
    <citation type="submission" date="2020-05" db="EMBL/GenBank/DDBJ databases">
        <title>Identification and distribution of gene clusters putatively required for synthesis of sphingolipid metabolism inhibitors in phylogenetically diverse species of the filamentous fungus Fusarium.</title>
        <authorList>
            <person name="Kim H.-S."/>
            <person name="Busman M."/>
            <person name="Brown D.W."/>
            <person name="Divon H."/>
            <person name="Uhlig S."/>
            <person name="Proctor R.H."/>
        </authorList>
    </citation>
    <scope>NUCLEOTIDE SEQUENCE [LARGE SCALE GENOMIC DNA]</scope>
    <source>
        <strain evidence="4 5">NRRL 26131</strain>
    </source>
</reference>
<dbReference type="Gene3D" id="3.40.50.300">
    <property type="entry name" value="P-loop containing nucleotide triphosphate hydrolases"/>
    <property type="match status" value="1"/>
</dbReference>
<dbReference type="SMART" id="SM00248">
    <property type="entry name" value="ANK"/>
    <property type="match status" value="8"/>
</dbReference>
<feature type="non-terminal residue" evidence="4">
    <location>
        <position position="1"/>
    </location>
</feature>
<name>A0A8H6CY67_9HYPO</name>
<dbReference type="InterPro" id="IPR027417">
    <property type="entry name" value="P-loop_NTPase"/>
</dbReference>
<sequence length="1706" mass="191348">METAGLVIGVAGLAGLFTSCVEALDKIQSYRTFGTDSHVLNTRFKAARARFERWGPGVGIEQGRLKHAHHPALDDKAVSDAVAELLHIIVEAICDAGNVPPRRARGTGFDNKDSVERGRPTARNTMHESKTKKMSWALWGKGKRAEQVEIFEKLVQQLHNLVPPRTENNPWSAGNPDAGRTDTLTQGADPGHGWYDEIRRVLERIKEDIRAEARRQVLAWLSSCPPDERYHDSLQKKLPGTCHWILDRTAFSRWLAGGSTNRKLLWVNGHAGFGKTILSAHLVDHLSSTLSAPVAHFFFSSDHASREDPFLALRSWISQIVSQNDDAFEHARQSWISDVDLLATRVTIITLFKQLLRDIPGCILIADGLDECTSIAKFLRDVVDSVAGTETRVLLVSRDELAIRDALTDGTRETFDEYRITLEDVRPDINAYSHAIVSRKLYNKSDDVRSTLSEAMSDRCQGQFLWLKMQEECLRGGMNKKQLQRAIENTPTGLDRLYDHNWTKITKLGEEERDRAFALLRWAAFALRPLTVCEITEAALILTSGELSRDDFPDAVDDEYIKSEVIGLCGPLLEVRKGSPGSSPGRRTVHLPHFSVRQYLLCNLPTPGWIYNEKMLQTSQEKMQNTLLARACLQYICLPQIWQNMPDDSLSLGVSLREYAATTFHQHTNSGLDDNAELTKLLVQFFSRDNPVWNAWRALIETKTQPDAEAETMPPSPLYYASVNEASSLGRTPLDIACADGSNDFVALLLSKGADFTTTDNDGCTPLNLASNGGHAEIVKMLLEKGADFITVDDYGVTPLLLASFEGHVDVVKILLEKGANVMTANDDGWTPLNSASSKGHAEVVKILLEKGADLTIANNDGWTPLNAASSGGHAEVVKILLEKGADFTTANNDGWTPLNSASNGGHAEVVKILLEKGANVMTANDDGWTPLNSASSKGHAEVVKVLLEKGADITTTDNDGWTPLLSASAEGHVDVVKFLLESSPLYTTETNSLGSIRDFQAILTDDQRRKLSNIGAIQDPDTVRIFTAQLDRESQLKKGRGIAGRLSSILHSVHRFSAVVETFVSSHPEIAALVWGSVKLAMLIAVNYTSCFESVSALFMELSNQCPRFAEYQAIYMTSTRLQKALCDFNASIIRCCKHVVEVIQRPWQKQMMAAFRFEQEFEPDASNIRRMGKNVKEEINFAKAQADRQDQMLQEKERVAASKQRSRLRKFIPKVERELDTIKDLQVQRSTRRSIKERHRLLESLSSHDYETPFREARKKHQHSTAQWIITTSEFIRCANVINHVLVKKNRDDHVAFFFVQYDNSDSLTAETIIRSIIRQSVDVTTLPEQIEHQLRELDRKHFVPLQDWEFLLRQIIKTSGIFFVFIDGLDECDVAERRALLDALSSLTTNTLGLRIFITSRDSVFVDLKGRFSQMEHASMNPVNLASDIRIYVEASLQERMRNEDLVLEDPRLLNHITDTLTRHADGMFLWVTFLIDEICIADCDDDIRQSLHSLPKNLEETFVRALSRIMSRQKKTGLAHKVFRWVAVAKRPLTLDEIREAVSIGIGQSYLKSERLVREMSPIVLWCENLLQVTEDQPPSLQFAHSTIREFMTKGDLPTRLSDFHVDVDKADHFAGEICVTYLHLNDFKTAVAQRLQPLRVNPIAIAGSVISRGPKTTELTSRFVDVFGHRRAKAGPDLAGALASYDRADGIDRLHQSYPFL</sequence>
<dbReference type="PROSITE" id="PS50297">
    <property type="entry name" value="ANK_REP_REGION"/>
    <property type="match status" value="8"/>
</dbReference>
<feature type="repeat" description="ANK" evidence="2">
    <location>
        <begin position="729"/>
        <end position="761"/>
    </location>
</feature>
<protein>
    <submittedName>
        <fullName evidence="4">Ankyrin repeat domain-containing protein</fullName>
    </submittedName>
</protein>
<dbReference type="InterPro" id="IPR038305">
    <property type="entry name" value="HeLo_sf"/>
</dbReference>
<dbReference type="PROSITE" id="PS50837">
    <property type="entry name" value="NACHT"/>
    <property type="match status" value="1"/>
</dbReference>
<dbReference type="InterPro" id="IPR054471">
    <property type="entry name" value="GPIID_WHD"/>
</dbReference>
<dbReference type="Pfam" id="PF12796">
    <property type="entry name" value="Ank_2"/>
    <property type="match status" value="4"/>
</dbReference>
<feature type="repeat" description="ANK" evidence="2">
    <location>
        <begin position="960"/>
        <end position="992"/>
    </location>
</feature>
<dbReference type="InterPro" id="IPR056884">
    <property type="entry name" value="NPHP3-like_N"/>
</dbReference>
<dbReference type="Gene3D" id="1.25.40.20">
    <property type="entry name" value="Ankyrin repeat-containing domain"/>
    <property type="match status" value="1"/>
</dbReference>
<dbReference type="SUPFAM" id="SSF52540">
    <property type="entry name" value="P-loop containing nucleoside triphosphate hydrolases"/>
    <property type="match status" value="1"/>
</dbReference>
<dbReference type="Gene3D" id="1.20.120.1020">
    <property type="entry name" value="Prion-inhibition and propagation, HeLo domain"/>
    <property type="match status" value="1"/>
</dbReference>
<dbReference type="InterPro" id="IPR056125">
    <property type="entry name" value="DUF7708"/>
</dbReference>